<proteinExistence type="predicted"/>
<dbReference type="EMBL" id="KQ419553">
    <property type="protein sequence ID" value="KOF83173.1"/>
    <property type="molecule type" value="Genomic_DNA"/>
</dbReference>
<dbReference type="STRING" id="37653.A0A0L8H1Q3"/>
<gene>
    <name evidence="2" type="ORF">OCBIM_22024255mg</name>
</gene>
<accession>A0A0L8H1Q3</accession>
<reference evidence="2" key="1">
    <citation type="submission" date="2015-07" db="EMBL/GenBank/DDBJ databases">
        <title>MeaNS - Measles Nucleotide Surveillance Program.</title>
        <authorList>
            <person name="Tran T."/>
            <person name="Druce J."/>
        </authorList>
    </citation>
    <scope>NUCLEOTIDE SEQUENCE</scope>
    <source>
        <strain evidence="2">UCB-OBI-ISO-001</strain>
        <tissue evidence="2">Gonad</tissue>
    </source>
</reference>
<keyword evidence="1" id="KW-1133">Transmembrane helix</keyword>
<protein>
    <submittedName>
        <fullName evidence="2">Uncharacterized protein</fullName>
    </submittedName>
</protein>
<evidence type="ECO:0000313" key="2">
    <source>
        <dbReference type="EMBL" id="KOF83173.1"/>
    </source>
</evidence>
<feature type="transmembrane region" description="Helical" evidence="1">
    <location>
        <begin position="6"/>
        <end position="25"/>
    </location>
</feature>
<name>A0A0L8H1Q3_OCTBM</name>
<keyword evidence="1" id="KW-0812">Transmembrane</keyword>
<organism evidence="2">
    <name type="scientific">Octopus bimaculoides</name>
    <name type="common">California two-spotted octopus</name>
    <dbReference type="NCBI Taxonomy" id="37653"/>
    <lineage>
        <taxon>Eukaryota</taxon>
        <taxon>Metazoa</taxon>
        <taxon>Spiralia</taxon>
        <taxon>Lophotrochozoa</taxon>
        <taxon>Mollusca</taxon>
        <taxon>Cephalopoda</taxon>
        <taxon>Coleoidea</taxon>
        <taxon>Octopodiformes</taxon>
        <taxon>Octopoda</taxon>
        <taxon>Incirrata</taxon>
        <taxon>Octopodidae</taxon>
        <taxon>Octopus</taxon>
    </lineage>
</organism>
<sequence>MAPSYIVNHCGIYVGWLLMALCFIAEYSCHPNSHLNFRTAKPVQPPCNTTECLKLKKELKQLHRIHVIQQHISIALNRTKHRQTSTMFNNVSEPTANATSHSHKSIKPNFMRTFLPSIGTKHKNILKFNVRPDKGHTKVVTAQLLVVIKRKLNKRSKQKHKSRQKRRGKRITIKVHEVNSTSGEERLLQTLKKRVKKTYLQNIKLPAEVLQRYVDMDQSNVKTDKNILQLKVTCQRCGKKIRPFLASRSNRKKQLRSLKDRYHVKPLIALDHYTT</sequence>
<dbReference type="KEGG" id="obi:106873350"/>
<dbReference type="OrthoDB" id="6158205at2759"/>
<keyword evidence="1" id="KW-0472">Membrane</keyword>
<dbReference type="AlphaFoldDB" id="A0A0L8H1Q3"/>
<evidence type="ECO:0000256" key="1">
    <source>
        <dbReference type="SAM" id="Phobius"/>
    </source>
</evidence>